<name>A0A1G2CYK1_9BACT</name>
<organism evidence="1 2">
    <name type="scientific">Candidatus Lloydbacteria bacterium RIFCSPHIGHO2_01_FULL_49_22</name>
    <dbReference type="NCBI Taxonomy" id="1798658"/>
    <lineage>
        <taxon>Bacteria</taxon>
        <taxon>Candidatus Lloydiibacteriota</taxon>
    </lineage>
</organism>
<reference evidence="1 2" key="1">
    <citation type="journal article" date="2016" name="Nat. Commun.">
        <title>Thousands of microbial genomes shed light on interconnected biogeochemical processes in an aquifer system.</title>
        <authorList>
            <person name="Anantharaman K."/>
            <person name="Brown C.T."/>
            <person name="Hug L.A."/>
            <person name="Sharon I."/>
            <person name="Castelle C.J."/>
            <person name="Probst A.J."/>
            <person name="Thomas B.C."/>
            <person name="Singh A."/>
            <person name="Wilkins M.J."/>
            <person name="Karaoz U."/>
            <person name="Brodie E.L."/>
            <person name="Williams K.H."/>
            <person name="Hubbard S.S."/>
            <person name="Banfield J.F."/>
        </authorList>
    </citation>
    <scope>NUCLEOTIDE SEQUENCE [LARGE SCALE GENOMIC DNA]</scope>
</reference>
<dbReference type="Proteomes" id="UP000177122">
    <property type="component" value="Unassembled WGS sequence"/>
</dbReference>
<gene>
    <name evidence="1" type="ORF">A2845_06140</name>
</gene>
<sequence>MNIPVMSGIITAVREWSRKRKLKQSLDGEYRALVFLNTFAEFDGKFDDEVLALRKKYEVIGLTDKEIRSVIRRIHFVLIEG</sequence>
<dbReference type="AlphaFoldDB" id="A0A1G2CYK1"/>
<evidence type="ECO:0000313" key="1">
    <source>
        <dbReference type="EMBL" id="OGZ06469.1"/>
    </source>
</evidence>
<evidence type="ECO:0000313" key="2">
    <source>
        <dbReference type="Proteomes" id="UP000177122"/>
    </source>
</evidence>
<comment type="caution">
    <text evidence="1">The sequence shown here is derived from an EMBL/GenBank/DDBJ whole genome shotgun (WGS) entry which is preliminary data.</text>
</comment>
<proteinExistence type="predicted"/>
<dbReference type="EMBL" id="MHLI01000002">
    <property type="protein sequence ID" value="OGZ06469.1"/>
    <property type="molecule type" value="Genomic_DNA"/>
</dbReference>
<accession>A0A1G2CYK1</accession>
<protein>
    <submittedName>
        <fullName evidence="1">Uncharacterized protein</fullName>
    </submittedName>
</protein>